<dbReference type="PANTHER" id="PTHR11486">
    <property type="entry name" value="FIBROBLAST GROWTH FACTOR"/>
    <property type="match status" value="1"/>
</dbReference>
<dbReference type="PRINTS" id="PR00262">
    <property type="entry name" value="IL1HBGF"/>
</dbReference>
<evidence type="ECO:0000256" key="1">
    <source>
        <dbReference type="ARBA" id="ARBA00007936"/>
    </source>
</evidence>
<proteinExistence type="inferred from homology"/>
<dbReference type="CDD" id="cd00058">
    <property type="entry name" value="beta-trefoil_FGF"/>
    <property type="match status" value="1"/>
</dbReference>
<dbReference type="InterPro" id="IPR056378">
    <property type="entry name" value="Let-756-like_FGF"/>
</dbReference>
<dbReference type="Pfam" id="PF00167">
    <property type="entry name" value="FGF"/>
    <property type="match status" value="1"/>
</dbReference>
<dbReference type="Proteomes" id="UP000218231">
    <property type="component" value="Unassembled WGS sequence"/>
</dbReference>
<dbReference type="OrthoDB" id="6158176at2759"/>
<gene>
    <name evidence="3" type="ORF">WR25_01952</name>
</gene>
<feature type="compositionally biased region" description="Basic residues" evidence="2">
    <location>
        <begin position="309"/>
        <end position="321"/>
    </location>
</feature>
<organism evidence="3 4">
    <name type="scientific">Diploscapter pachys</name>
    <dbReference type="NCBI Taxonomy" id="2018661"/>
    <lineage>
        <taxon>Eukaryota</taxon>
        <taxon>Metazoa</taxon>
        <taxon>Ecdysozoa</taxon>
        <taxon>Nematoda</taxon>
        <taxon>Chromadorea</taxon>
        <taxon>Rhabditida</taxon>
        <taxon>Rhabditina</taxon>
        <taxon>Rhabditomorpha</taxon>
        <taxon>Rhabditoidea</taxon>
        <taxon>Rhabditidae</taxon>
        <taxon>Diploscapter</taxon>
    </lineage>
</organism>
<accession>A0A2A2LI12</accession>
<sequence length="382" mass="44060">MSSSLVSSSLSPSAIGSFGGGSAAFFADAPPARPEVNYIYDLAPASSSSSSSGQNSPSTSNQFPYYSQQQMIDNCAAYAKRLRERQQHERYGTFDEQDSSYSIGAVRRGALFCRSGTWLEVVDDWKSKDEIRRGIHKGGTVRGTRNSNSTYNILEFISVAIGLVSIRGVKSEKYVCMNNNGSLYSTSHRNFSSECIFMEEMMENFYNTYSSCLYGNRRQPWYLALRRTGRPRKGPNTRRRRKSSHFLVAHYDSSPRRPNSLEHLLLPSLIHQPPKKKAIIRSLASDPHSSTKSSGIQKISARMELAPITKKRKEKRKRRREQRLLREERKRRERMEMLRRLREQERRHEEERRKDRRLSRTGLQIVEKPRPKYNSLHYSSVS</sequence>
<evidence type="ECO:0000313" key="4">
    <source>
        <dbReference type="Proteomes" id="UP000218231"/>
    </source>
</evidence>
<evidence type="ECO:0008006" key="5">
    <source>
        <dbReference type="Google" id="ProtNLM"/>
    </source>
</evidence>
<feature type="region of interest" description="Disordered" evidence="2">
    <location>
        <begin position="339"/>
        <end position="382"/>
    </location>
</feature>
<dbReference type="GO" id="GO:0008083">
    <property type="term" value="F:growth factor activity"/>
    <property type="evidence" value="ECO:0007669"/>
    <property type="project" value="InterPro"/>
</dbReference>
<evidence type="ECO:0000256" key="2">
    <source>
        <dbReference type="SAM" id="MobiDB-lite"/>
    </source>
</evidence>
<evidence type="ECO:0000313" key="3">
    <source>
        <dbReference type="EMBL" id="PAV85841.1"/>
    </source>
</evidence>
<feature type="compositionally biased region" description="Basic and acidic residues" evidence="2">
    <location>
        <begin position="339"/>
        <end position="353"/>
    </location>
</feature>
<feature type="region of interest" description="Disordered" evidence="2">
    <location>
        <begin position="282"/>
        <end position="326"/>
    </location>
</feature>
<reference evidence="3 4" key="1">
    <citation type="journal article" date="2017" name="Curr. Biol.">
        <title>Genome architecture and evolution of a unichromosomal asexual nematode.</title>
        <authorList>
            <person name="Fradin H."/>
            <person name="Zegar C."/>
            <person name="Gutwein M."/>
            <person name="Lucas J."/>
            <person name="Kovtun M."/>
            <person name="Corcoran D."/>
            <person name="Baugh L.R."/>
            <person name="Kiontke K."/>
            <person name="Gunsalus K."/>
            <person name="Fitch D.H."/>
            <person name="Piano F."/>
        </authorList>
    </citation>
    <scope>NUCLEOTIDE SEQUENCE [LARGE SCALE GENOMIC DNA]</scope>
    <source>
        <strain evidence="3">PF1309</strain>
    </source>
</reference>
<dbReference type="SUPFAM" id="SSF50353">
    <property type="entry name" value="Cytokine"/>
    <property type="match status" value="1"/>
</dbReference>
<dbReference type="InterPro" id="IPR002209">
    <property type="entry name" value="Fibroblast_GF_fam"/>
</dbReference>
<feature type="compositionally biased region" description="Polar residues" evidence="2">
    <location>
        <begin position="287"/>
        <end position="297"/>
    </location>
</feature>
<keyword evidence="4" id="KW-1185">Reference proteome</keyword>
<dbReference type="InterPro" id="IPR008996">
    <property type="entry name" value="IL1/FGF"/>
</dbReference>
<comment type="caution">
    <text evidence="3">The sequence shown here is derived from an EMBL/GenBank/DDBJ whole genome shotgun (WGS) entry which is preliminary data.</text>
</comment>
<dbReference type="SMART" id="SM00442">
    <property type="entry name" value="FGF"/>
    <property type="match status" value="1"/>
</dbReference>
<dbReference type="STRING" id="2018661.A0A2A2LI12"/>
<dbReference type="EMBL" id="LIAE01006718">
    <property type="protein sequence ID" value="PAV85841.1"/>
    <property type="molecule type" value="Genomic_DNA"/>
</dbReference>
<name>A0A2A2LI12_9BILA</name>
<dbReference type="Gene3D" id="2.80.10.50">
    <property type="match status" value="1"/>
</dbReference>
<protein>
    <recommendedName>
        <fullName evidence="5">Fibroblast growth factor</fullName>
    </recommendedName>
</protein>
<comment type="similarity">
    <text evidence="1">Belongs to the heparin-binding growth factors family.</text>
</comment>
<dbReference type="AlphaFoldDB" id="A0A2A2LI12"/>